<evidence type="ECO:0000313" key="1">
    <source>
        <dbReference type="EMBL" id="TGY67229.1"/>
    </source>
</evidence>
<name>A0AC61RAG2_9FIRM</name>
<organism evidence="1 2">
    <name type="scientific">Dubosiella muris</name>
    <dbReference type="NCBI Taxonomy" id="3038133"/>
    <lineage>
        <taxon>Bacteria</taxon>
        <taxon>Bacillati</taxon>
        <taxon>Bacillota</taxon>
        <taxon>Erysipelotrichia</taxon>
        <taxon>Erysipelotrichales</taxon>
        <taxon>Erysipelotrichaceae</taxon>
        <taxon>Dubosiella</taxon>
    </lineage>
</organism>
<sequence length="202" mass="22890">MKYEWRKQKKTEYGAKTSPSLVNVLPTNYILIDGKGNPNEADFSNRVSVLYAWAYAIKKAYKEAPLSDVFDDFTVFPLEGVWSNGMEDGKLVKDHLAYTIMIAQPDFVDEKLAQAALARVKEKKPSPLWENVRFGAMADGPCVQVLHVGSYDDEPASFAKMDAFTRDNHLERAQAAHREIYLSNANRVEPAKRKTILRYAVK</sequence>
<gene>
    <name evidence="1" type="ORF">E5336_00155</name>
</gene>
<proteinExistence type="predicted"/>
<accession>A0AC61RAG2</accession>
<protein>
    <submittedName>
        <fullName evidence="1">Small molecule-binding protein</fullName>
    </submittedName>
</protein>
<reference evidence="1" key="1">
    <citation type="submission" date="2019-04" db="EMBL/GenBank/DDBJ databases">
        <title>Microbes associate with the intestines of laboratory mice.</title>
        <authorList>
            <person name="Navarre W."/>
            <person name="Wong E."/>
            <person name="Huang K."/>
            <person name="Tropini C."/>
            <person name="Ng K."/>
            <person name="Yu B."/>
        </authorList>
    </citation>
    <scope>NUCLEOTIDE SEQUENCE</scope>
    <source>
        <strain evidence="1">NM09_H32</strain>
    </source>
</reference>
<evidence type="ECO:0000313" key="2">
    <source>
        <dbReference type="Proteomes" id="UP000308836"/>
    </source>
</evidence>
<keyword evidence="2" id="KW-1185">Reference proteome</keyword>
<dbReference type="Proteomes" id="UP000308836">
    <property type="component" value="Unassembled WGS sequence"/>
</dbReference>
<comment type="caution">
    <text evidence="1">The sequence shown here is derived from an EMBL/GenBank/DDBJ whole genome shotgun (WGS) entry which is preliminary data.</text>
</comment>
<dbReference type="EMBL" id="SRYG01000001">
    <property type="protein sequence ID" value="TGY67229.1"/>
    <property type="molecule type" value="Genomic_DNA"/>
</dbReference>